<keyword evidence="2" id="KW-1185">Reference proteome</keyword>
<dbReference type="RefSeq" id="XP_067818402.1">
    <property type="nucleotide sequence ID" value="XM_067958429.1"/>
</dbReference>
<dbReference type="KEGG" id="blac:94344100"/>
<evidence type="ECO:0000313" key="1">
    <source>
        <dbReference type="EMBL" id="TDH68903.1"/>
    </source>
</evidence>
<reference evidence="1 2" key="1">
    <citation type="journal article" date="2021" name="Genome Biol.">
        <title>AFLAP: assembly-free linkage analysis pipeline using k-mers from genome sequencing data.</title>
        <authorList>
            <person name="Fletcher K."/>
            <person name="Zhang L."/>
            <person name="Gil J."/>
            <person name="Han R."/>
            <person name="Cavanaugh K."/>
            <person name="Michelmore R."/>
        </authorList>
    </citation>
    <scope>NUCLEOTIDE SEQUENCE [LARGE SCALE GENOMIC DNA]</scope>
    <source>
        <strain evidence="1 2">SF5</strain>
    </source>
</reference>
<dbReference type="Proteomes" id="UP000294530">
    <property type="component" value="Unassembled WGS sequence"/>
</dbReference>
<accession>A0A976FLJ7</accession>
<proteinExistence type="predicted"/>
<sequence>MQRFILFDNAMTWLLNSLQDISDVELKQYYDIIRLPYRLRHYIGMSHGRVQKCRLVVHNISKMACHRRHHSHLTLSGRLTRCNDSGGYSLP</sequence>
<name>A0A976FLJ7_BRELC</name>
<dbReference type="EMBL" id="SHOA02000016">
    <property type="protein sequence ID" value="TDH68903.1"/>
    <property type="molecule type" value="Genomic_DNA"/>
</dbReference>
<protein>
    <submittedName>
        <fullName evidence="1">Uncharacterized protein</fullName>
    </submittedName>
</protein>
<dbReference type="AlphaFoldDB" id="A0A976FLJ7"/>
<gene>
    <name evidence="1" type="ORF">CCR75_000321</name>
</gene>
<dbReference type="GeneID" id="94344100"/>
<comment type="caution">
    <text evidence="1">The sequence shown here is derived from an EMBL/GenBank/DDBJ whole genome shotgun (WGS) entry which is preliminary data.</text>
</comment>
<organism evidence="1 2">
    <name type="scientific">Bremia lactucae</name>
    <name type="common">Lettuce downy mildew</name>
    <dbReference type="NCBI Taxonomy" id="4779"/>
    <lineage>
        <taxon>Eukaryota</taxon>
        <taxon>Sar</taxon>
        <taxon>Stramenopiles</taxon>
        <taxon>Oomycota</taxon>
        <taxon>Peronosporomycetes</taxon>
        <taxon>Peronosporales</taxon>
        <taxon>Peronosporaceae</taxon>
        <taxon>Bremia</taxon>
    </lineage>
</organism>
<evidence type="ECO:0000313" key="2">
    <source>
        <dbReference type="Proteomes" id="UP000294530"/>
    </source>
</evidence>